<proteinExistence type="predicted"/>
<dbReference type="PANTHER" id="PTHR43272:SF32">
    <property type="entry name" value="AMP-DEPENDENT SYNTHETASE_LIGASE DOMAIN-CONTAINING PROTEIN"/>
    <property type="match status" value="1"/>
</dbReference>
<dbReference type="SUPFAM" id="SSF56801">
    <property type="entry name" value="Acetyl-CoA synthetase-like"/>
    <property type="match status" value="1"/>
</dbReference>
<evidence type="ECO:0000256" key="2">
    <source>
        <dbReference type="ARBA" id="ARBA00022832"/>
    </source>
</evidence>
<feature type="domain" description="AMP-dependent synthetase/ligase" evidence="4">
    <location>
        <begin position="19"/>
        <end position="436"/>
    </location>
</feature>
<evidence type="ECO:0000259" key="4">
    <source>
        <dbReference type="Pfam" id="PF00501"/>
    </source>
</evidence>
<dbReference type="InterPro" id="IPR042099">
    <property type="entry name" value="ANL_N_sf"/>
</dbReference>
<evidence type="ECO:0000313" key="6">
    <source>
        <dbReference type="Proteomes" id="UP000279673"/>
    </source>
</evidence>
<keyword evidence="1 5" id="KW-0436">Ligase</keyword>
<dbReference type="GO" id="GO:0016020">
    <property type="term" value="C:membrane"/>
    <property type="evidence" value="ECO:0007669"/>
    <property type="project" value="TreeGrafter"/>
</dbReference>
<dbReference type="AlphaFoldDB" id="A0A421BVR2"/>
<keyword evidence="6" id="KW-1185">Reference proteome</keyword>
<dbReference type="InterPro" id="IPR020845">
    <property type="entry name" value="AMP-binding_CS"/>
</dbReference>
<evidence type="ECO:0000313" key="5">
    <source>
        <dbReference type="EMBL" id="RLL72229.1"/>
    </source>
</evidence>
<dbReference type="Pfam" id="PF23562">
    <property type="entry name" value="AMP-binding_C_3"/>
    <property type="match status" value="1"/>
</dbReference>
<dbReference type="CDD" id="cd17641">
    <property type="entry name" value="LC_FACS_bac1"/>
    <property type="match status" value="1"/>
</dbReference>
<name>A0A421BVR2_9RHOB</name>
<dbReference type="PANTHER" id="PTHR43272">
    <property type="entry name" value="LONG-CHAIN-FATTY-ACID--COA LIGASE"/>
    <property type="match status" value="1"/>
</dbReference>
<accession>A0A421BVR2</accession>
<dbReference type="PROSITE" id="PS00455">
    <property type="entry name" value="AMP_BINDING"/>
    <property type="match status" value="1"/>
</dbReference>
<keyword evidence="3" id="KW-0443">Lipid metabolism</keyword>
<comment type="caution">
    <text evidence="5">The sequence shown here is derived from an EMBL/GenBank/DDBJ whole genome shotgun (WGS) entry which is preliminary data.</text>
</comment>
<reference evidence="5 6" key="1">
    <citation type="submission" date="2018-10" db="EMBL/GenBank/DDBJ databases">
        <title>Rhodobacter sp . BO-81.</title>
        <authorList>
            <person name="Im W.T."/>
        </authorList>
    </citation>
    <scope>NUCLEOTIDE SEQUENCE [LARGE SCALE GENOMIC DNA]</scope>
    <source>
        <strain evidence="5 6">BO-81</strain>
    </source>
</reference>
<dbReference type="Pfam" id="PF00501">
    <property type="entry name" value="AMP-binding"/>
    <property type="match status" value="1"/>
</dbReference>
<sequence>MADRTAAEHSAQSIPALLARNVARYGGYPAYREKEFGIWQTWTWAQANEEIRALAMGLLSLGVARGDHIAIIGRNRPAHYWAMVAAQMCGAVPVPLYQDAVAEEMAYVLGHCGARFVVCGDQEQVDKVVEVEDRIHTIEHVMYTDKRGMRKYDHSRMNALADVIAEGKAGHYRYEQELETRIAELTYDSTCVMLYTSGTTGKPKGVVLSNRNIIETAKNSVSFDRLTRAEEVLAYLPMAWVGDFIFSVGQAYWAGFTVNCPENAATMMTDLREIGPTYFFAPPRVFEGQLTQVMIRMEDAGRVKKWLFDHYMALARRVGPAILDGAPVGMLDRLRYALGGFFIYGPLKNTLGFSRIRVGYTAGEAIGPEIFDFYRSLGINLKQLYGQTEASVFITQQPDGQVRSDTVGVPSPGVEVKIGENGEVYYRSPGTFVEYYNNPDSTASTKDAEGWVATGDAGFFEEGSGHLRIIDRAKDVGKLADGRLFAPKYVENKLKFYPSILEAVVFGAGRDRCTAFINIDLTAVGNWAERNNIAYASYQELAGHPKVYDMIRGHIDEVNASVARDPMLSGCQIHRFLILHKELDADDGEMTRTRKVRRNIVAEKYADLIDALYDGRDSVYTETEVTYEDGRKGAIKATLTLADATVAPGVQLAEAAE</sequence>
<dbReference type="Gene3D" id="3.40.50.12780">
    <property type="entry name" value="N-terminal domain of ligase-like"/>
    <property type="match status" value="1"/>
</dbReference>
<organism evidence="5 6">
    <name type="scientific">Paenirhodobacter hankyongi</name>
    <dbReference type="NCBI Taxonomy" id="2294033"/>
    <lineage>
        <taxon>Bacteria</taxon>
        <taxon>Pseudomonadati</taxon>
        <taxon>Pseudomonadota</taxon>
        <taxon>Alphaproteobacteria</taxon>
        <taxon>Rhodobacterales</taxon>
        <taxon>Rhodobacter group</taxon>
        <taxon>Paenirhodobacter</taxon>
    </lineage>
</organism>
<dbReference type="InterPro" id="IPR000873">
    <property type="entry name" value="AMP-dep_synth/lig_dom"/>
</dbReference>
<evidence type="ECO:0000256" key="1">
    <source>
        <dbReference type="ARBA" id="ARBA00022598"/>
    </source>
</evidence>
<gene>
    <name evidence="5" type="ORF">DYS74_02110</name>
</gene>
<dbReference type="Proteomes" id="UP000279673">
    <property type="component" value="Unassembled WGS sequence"/>
</dbReference>
<evidence type="ECO:0000256" key="3">
    <source>
        <dbReference type="ARBA" id="ARBA00023098"/>
    </source>
</evidence>
<protein>
    <submittedName>
        <fullName evidence="5">Long-chain fatty acid--CoA ligase</fullName>
    </submittedName>
</protein>
<keyword evidence="2" id="KW-0276">Fatty acid metabolism</keyword>
<dbReference type="EMBL" id="RCHI01000002">
    <property type="protein sequence ID" value="RLL72229.1"/>
    <property type="molecule type" value="Genomic_DNA"/>
</dbReference>
<dbReference type="RefSeq" id="WP_121530512.1">
    <property type="nucleotide sequence ID" value="NZ_RCHI01000002.1"/>
</dbReference>
<dbReference type="GO" id="GO:0004467">
    <property type="term" value="F:long-chain fatty acid-CoA ligase activity"/>
    <property type="evidence" value="ECO:0007669"/>
    <property type="project" value="TreeGrafter"/>
</dbReference>